<evidence type="ECO:0000313" key="1">
    <source>
        <dbReference type="EMBL" id="MBB6062716.1"/>
    </source>
</evidence>
<gene>
    <name evidence="1" type="ORF">HNP65_001168</name>
</gene>
<keyword evidence="1" id="KW-0540">Nuclease</keyword>
<comment type="caution">
    <text evidence="1">The sequence shown here is derived from an EMBL/GenBank/DDBJ whole genome shotgun (WGS) entry which is preliminary data.</text>
</comment>
<accession>A0A841GGD1</accession>
<dbReference type="RefSeq" id="WP_184619367.1">
    <property type="nucleotide sequence ID" value="NZ_JACHEX010000003.1"/>
</dbReference>
<dbReference type="AlphaFoldDB" id="A0A841GGD1"/>
<name>A0A841GGD1_9BACT</name>
<reference evidence="1 2" key="1">
    <citation type="submission" date="2020-08" db="EMBL/GenBank/DDBJ databases">
        <title>Genomic Encyclopedia of Type Strains, Phase IV (KMG-IV): sequencing the most valuable type-strain genomes for metagenomic binning, comparative biology and taxonomic classification.</title>
        <authorList>
            <person name="Goeker M."/>
        </authorList>
    </citation>
    <scope>NUCLEOTIDE SEQUENCE [LARGE SCALE GENOMIC DNA]</scope>
    <source>
        <strain evidence="1 2">DSM 13481</strain>
    </source>
</reference>
<organism evidence="1 2">
    <name type="scientific">Thermosipho japonicus</name>
    <dbReference type="NCBI Taxonomy" id="90323"/>
    <lineage>
        <taxon>Bacteria</taxon>
        <taxon>Thermotogati</taxon>
        <taxon>Thermotogota</taxon>
        <taxon>Thermotogae</taxon>
        <taxon>Thermotogales</taxon>
        <taxon>Fervidobacteriaceae</taxon>
        <taxon>Thermosipho</taxon>
    </lineage>
</organism>
<keyword evidence="1" id="KW-0378">Hydrolase</keyword>
<proteinExistence type="predicted"/>
<dbReference type="Proteomes" id="UP000555828">
    <property type="component" value="Unassembled WGS sequence"/>
</dbReference>
<protein>
    <submittedName>
        <fullName evidence="1">DNA/RNA endonuclease YhcR with UshA esterase domain</fullName>
    </submittedName>
</protein>
<keyword evidence="1" id="KW-0255">Endonuclease</keyword>
<sequence>MKKFLITLMVLFSFIVFAGNFSLSVLNLMTIGLNDGSFDNFPILYATYKPFDFLKFKVNDYLALSHDVWNIGDFSIAKPRYYYLEGKFNIFGVDLTIDALKARLKSTQTEKLDGLRVGGLKFDYYGLGLFARYGVFNLGGAYNLDNNTFAAFSKIDLFGYDFGVYYENRYNQLSADMNKEFNFGNISLDMWGALSAKTDNLMEFSYLVGARAKYNNFELSTQFLKIGANVYDVDFQTGDPIDKLLNSNDWAIYADLDYHLNDYVLGIFVRYNSVWVESNMLPLYGAKLSYKDFTLKVGNGDLLSGDSFGGKQLIAVELNYFYSLDFENLLNFSFGKKENISAEKVEKQIGEKTSYSSLMDVAFGQEGAIYTVKGIVTSPKDLLGKGSFYIQDEVSGLMIYAPSFTESLETGDVVVVTGKSKLWNGIVELVADSIEVVGKDKPKADVLTSLSDVFLSSLVYVEGVVKEKRKYDFVVDTGEFLIKVYLKKGTNIDISNLSVGSKVKVTGILTLYKGEYEILPRGQFDVEILK</sequence>
<dbReference type="GO" id="GO:0004519">
    <property type="term" value="F:endonuclease activity"/>
    <property type="evidence" value="ECO:0007669"/>
    <property type="project" value="UniProtKB-KW"/>
</dbReference>
<dbReference type="EMBL" id="JACHEX010000003">
    <property type="protein sequence ID" value="MBB6062716.1"/>
    <property type="molecule type" value="Genomic_DNA"/>
</dbReference>
<keyword evidence="2" id="KW-1185">Reference proteome</keyword>
<evidence type="ECO:0000313" key="2">
    <source>
        <dbReference type="Proteomes" id="UP000555828"/>
    </source>
</evidence>